<dbReference type="RefSeq" id="WP_217066495.1">
    <property type="nucleotide sequence ID" value="NZ_JAHQCS010000096.1"/>
</dbReference>
<dbReference type="Proteomes" id="UP000784880">
    <property type="component" value="Unassembled WGS sequence"/>
</dbReference>
<comment type="caution">
    <text evidence="2">The sequence shown here is derived from an EMBL/GenBank/DDBJ whole genome shotgun (WGS) entry which is preliminary data.</text>
</comment>
<evidence type="ECO:0000313" key="3">
    <source>
        <dbReference type="Proteomes" id="UP000784880"/>
    </source>
</evidence>
<protein>
    <submittedName>
        <fullName evidence="2">YhgE/Pip domain-containing protein</fullName>
    </submittedName>
</protein>
<accession>A0ABS6JF61</accession>
<evidence type="ECO:0000313" key="2">
    <source>
        <dbReference type="EMBL" id="MBU9712309.1"/>
    </source>
</evidence>
<organism evidence="2 3">
    <name type="scientific">Evansella tamaricis</name>
    <dbReference type="NCBI Taxonomy" id="2069301"/>
    <lineage>
        <taxon>Bacteria</taxon>
        <taxon>Bacillati</taxon>
        <taxon>Bacillota</taxon>
        <taxon>Bacilli</taxon>
        <taxon>Bacillales</taxon>
        <taxon>Bacillaceae</taxon>
        <taxon>Evansella</taxon>
    </lineage>
</organism>
<gene>
    <name evidence="2" type="ORF">KS419_11210</name>
</gene>
<evidence type="ECO:0000256" key="1">
    <source>
        <dbReference type="SAM" id="SignalP"/>
    </source>
</evidence>
<keyword evidence="1" id="KW-0732">Signal</keyword>
<dbReference type="InterPro" id="IPR023908">
    <property type="entry name" value="xxxLxxG_rpt"/>
</dbReference>
<sequence>MKKRIILIFLAILLAFPFPIGMAEPIEGDDDSTNDIEAETNPYGKVTSKDEVIYGRLTATGGLTDLYVVNMLDIEKPGTVIDYGNYSTVKNLTNLNEIERVTNAVQMEASKGWFYYQGNMEEEELPWNIEISYMLDGEEISPHDLPGKEGRLLINIKTSQNKQVNRVFYDYYTLQFSLTLDTDIISNIQAPDGTIANSGKKRQVSYTVMPDRDADLSLLADVVDFEMGGIEIAAIPLSMALDDLETDEMTKELRTLSDAIKEINNGVFDLLTGVSELNDGVHRLSDGSGEFHAGMMEISNASSDIIDASETIDDSLAMINDELGSASLDLDIDDIHELLEGFFQFDGNIEDIVADLTDFNKEVSEAFSQLEDTLNRIPEPPETFDEDMERLYETGIARETLDHLLQVHHTAQEARRALDEMNEAFENIDRTTEDSINSVNDLNRQLAALEDIMSGGIDSFEGLEAFEELIDGIAILSESYSEFHAGLVTYTDGVSELTSAYKEIDSGINDLADGTSELESGVGELYDGTNELATETSDLPEQLQKEIDAIMDEFDLSDFEPISFVSQLNTNVGTVQFVLRTEAIEIDDEETNTEEEEEKPSFWERLMNLF</sequence>
<feature type="chain" id="PRO_5045681702" evidence="1">
    <location>
        <begin position="23"/>
        <end position="610"/>
    </location>
</feature>
<feature type="signal peptide" evidence="1">
    <location>
        <begin position="1"/>
        <end position="22"/>
    </location>
</feature>
<dbReference type="NCBIfam" id="TIGR03057">
    <property type="entry name" value="xxxLxxG_by_4"/>
    <property type="match status" value="1"/>
</dbReference>
<proteinExistence type="predicted"/>
<reference evidence="2 3" key="1">
    <citation type="submission" date="2021-06" db="EMBL/GenBank/DDBJ databases">
        <title>Bacillus sp. RD4P76, an endophyte from a halophyte.</title>
        <authorList>
            <person name="Sun J.-Q."/>
        </authorList>
    </citation>
    <scope>NUCLEOTIDE SEQUENCE [LARGE SCALE GENOMIC DNA]</scope>
    <source>
        <strain evidence="2 3">CGMCC 1.15917</strain>
    </source>
</reference>
<name>A0ABS6JF61_9BACI</name>
<dbReference type="EMBL" id="JAHQCS010000096">
    <property type="protein sequence ID" value="MBU9712309.1"/>
    <property type="molecule type" value="Genomic_DNA"/>
</dbReference>
<keyword evidence="3" id="KW-1185">Reference proteome</keyword>